<evidence type="ECO:0008006" key="4">
    <source>
        <dbReference type="Google" id="ProtNLM"/>
    </source>
</evidence>
<keyword evidence="1" id="KW-1133">Transmembrane helix</keyword>
<sequence length="419" mass="48645">MFEPRKKPIFTKNTNNEIGKCTTSTTNLNQIPVSPQNSQVTSMIIEGGKWVFFSNRLVAYWPFSIKSTSSNHISHKHLNFQFPTVSLFLSVSYLLLNVLYLFHYFFVKFQDDVRDFHPFDLILITTWDCMIMFGVIGYRIYGILRLSKFHSFWNNIVNLVTQISKTSSKRETKEKFRQLNRWGLKWIVIFTLMGLLNATAVFYNYVYITHELPQVVITFEYLESVIMMHNSSAFLLVFFLKIITHGFTTCHRKLEQMSEENVQENYSEKSCDCVTIELTKVFNLIHKLEECVSSFNSTFVFTLLLEAVFSFLQVMFALYFVHVVDPVSNAAYWINMAMPIFMYSGLSSQFVRCFEPVNVRMRGDDKPSCVKTSSESTSNSSIPVVLYSGISSWFGAEYFSHLLPRISSNATAQQGRWEH</sequence>
<evidence type="ECO:0000313" key="2">
    <source>
        <dbReference type="EMBL" id="CAL8080310.1"/>
    </source>
</evidence>
<keyword evidence="1" id="KW-0472">Membrane</keyword>
<reference evidence="2 3" key="1">
    <citation type="submission" date="2024-08" db="EMBL/GenBank/DDBJ databases">
        <authorList>
            <person name="Cucini C."/>
            <person name="Frati F."/>
        </authorList>
    </citation>
    <scope>NUCLEOTIDE SEQUENCE [LARGE SCALE GENOMIC DNA]</scope>
</reference>
<feature type="transmembrane region" description="Helical" evidence="1">
    <location>
        <begin position="303"/>
        <end position="324"/>
    </location>
</feature>
<organism evidence="2 3">
    <name type="scientific">Orchesella dallaii</name>
    <dbReference type="NCBI Taxonomy" id="48710"/>
    <lineage>
        <taxon>Eukaryota</taxon>
        <taxon>Metazoa</taxon>
        <taxon>Ecdysozoa</taxon>
        <taxon>Arthropoda</taxon>
        <taxon>Hexapoda</taxon>
        <taxon>Collembola</taxon>
        <taxon>Entomobryomorpha</taxon>
        <taxon>Entomobryoidea</taxon>
        <taxon>Orchesellidae</taxon>
        <taxon>Orchesellinae</taxon>
        <taxon>Orchesella</taxon>
    </lineage>
</organism>
<evidence type="ECO:0000256" key="1">
    <source>
        <dbReference type="SAM" id="Phobius"/>
    </source>
</evidence>
<feature type="transmembrane region" description="Helical" evidence="1">
    <location>
        <begin position="330"/>
        <end position="351"/>
    </location>
</feature>
<dbReference type="EMBL" id="CAXLJM020000014">
    <property type="protein sequence ID" value="CAL8080310.1"/>
    <property type="molecule type" value="Genomic_DNA"/>
</dbReference>
<dbReference type="Proteomes" id="UP001642540">
    <property type="component" value="Unassembled WGS sequence"/>
</dbReference>
<evidence type="ECO:0000313" key="3">
    <source>
        <dbReference type="Proteomes" id="UP001642540"/>
    </source>
</evidence>
<keyword evidence="3" id="KW-1185">Reference proteome</keyword>
<feature type="transmembrane region" description="Helical" evidence="1">
    <location>
        <begin position="183"/>
        <end position="206"/>
    </location>
</feature>
<proteinExistence type="predicted"/>
<protein>
    <recommendedName>
        <fullName evidence="4">Gustatory receptor</fullName>
    </recommendedName>
</protein>
<feature type="transmembrane region" description="Helical" evidence="1">
    <location>
        <begin position="121"/>
        <end position="141"/>
    </location>
</feature>
<feature type="transmembrane region" description="Helical" evidence="1">
    <location>
        <begin position="226"/>
        <end position="244"/>
    </location>
</feature>
<gene>
    <name evidence="2" type="ORF">ODALV1_LOCUS4609</name>
</gene>
<name>A0ABP1PWP8_9HEXA</name>
<comment type="caution">
    <text evidence="2">The sequence shown here is derived from an EMBL/GenBank/DDBJ whole genome shotgun (WGS) entry which is preliminary data.</text>
</comment>
<accession>A0ABP1PWP8</accession>
<keyword evidence="1" id="KW-0812">Transmembrane</keyword>
<feature type="transmembrane region" description="Helical" evidence="1">
    <location>
        <begin position="85"/>
        <end position="106"/>
    </location>
</feature>